<feature type="region of interest" description="Disordered" evidence="1">
    <location>
        <begin position="28"/>
        <end position="75"/>
    </location>
</feature>
<evidence type="ECO:0000313" key="2">
    <source>
        <dbReference type="EMBL" id="KAJ1158793.1"/>
    </source>
</evidence>
<proteinExistence type="predicted"/>
<evidence type="ECO:0000256" key="1">
    <source>
        <dbReference type="SAM" id="MobiDB-lite"/>
    </source>
</evidence>
<dbReference type="AlphaFoldDB" id="A0AAV7S700"/>
<keyword evidence="3" id="KW-1185">Reference proteome</keyword>
<feature type="compositionally biased region" description="Basic residues" evidence="1">
    <location>
        <begin position="57"/>
        <end position="70"/>
    </location>
</feature>
<accession>A0AAV7S700</accession>
<dbReference type="Proteomes" id="UP001066276">
    <property type="component" value="Chromosome 5"/>
</dbReference>
<protein>
    <submittedName>
        <fullName evidence="2">Uncharacterized protein</fullName>
    </submittedName>
</protein>
<sequence>MESLFPEVAFSSSVLNFCFSKALEPSEPRLTAGVERPGRVPRSRSAQTGARAPAARGRSRRHTVRRRARARSVNVHNRRLPWSALERHALKKLRTAQRSVRKLPVRAALGFEPPMRRKVRKNTIALR</sequence>
<gene>
    <name evidence="2" type="ORF">NDU88_011466</name>
</gene>
<name>A0AAV7S700_PLEWA</name>
<feature type="compositionally biased region" description="Low complexity" evidence="1">
    <location>
        <begin position="44"/>
        <end position="56"/>
    </location>
</feature>
<evidence type="ECO:0000313" key="3">
    <source>
        <dbReference type="Proteomes" id="UP001066276"/>
    </source>
</evidence>
<organism evidence="2 3">
    <name type="scientific">Pleurodeles waltl</name>
    <name type="common">Iberian ribbed newt</name>
    <dbReference type="NCBI Taxonomy" id="8319"/>
    <lineage>
        <taxon>Eukaryota</taxon>
        <taxon>Metazoa</taxon>
        <taxon>Chordata</taxon>
        <taxon>Craniata</taxon>
        <taxon>Vertebrata</taxon>
        <taxon>Euteleostomi</taxon>
        <taxon>Amphibia</taxon>
        <taxon>Batrachia</taxon>
        <taxon>Caudata</taxon>
        <taxon>Salamandroidea</taxon>
        <taxon>Salamandridae</taxon>
        <taxon>Pleurodelinae</taxon>
        <taxon>Pleurodeles</taxon>
    </lineage>
</organism>
<comment type="caution">
    <text evidence="2">The sequence shown here is derived from an EMBL/GenBank/DDBJ whole genome shotgun (WGS) entry which is preliminary data.</text>
</comment>
<reference evidence="2" key="1">
    <citation type="journal article" date="2022" name="bioRxiv">
        <title>Sequencing and chromosome-scale assembly of the giantPleurodeles waltlgenome.</title>
        <authorList>
            <person name="Brown T."/>
            <person name="Elewa A."/>
            <person name="Iarovenko S."/>
            <person name="Subramanian E."/>
            <person name="Araus A.J."/>
            <person name="Petzold A."/>
            <person name="Susuki M."/>
            <person name="Suzuki K.-i.T."/>
            <person name="Hayashi T."/>
            <person name="Toyoda A."/>
            <person name="Oliveira C."/>
            <person name="Osipova E."/>
            <person name="Leigh N.D."/>
            <person name="Simon A."/>
            <person name="Yun M.H."/>
        </authorList>
    </citation>
    <scope>NUCLEOTIDE SEQUENCE</scope>
    <source>
        <strain evidence="2">20211129_DDA</strain>
        <tissue evidence="2">Liver</tissue>
    </source>
</reference>
<dbReference type="EMBL" id="JANPWB010000009">
    <property type="protein sequence ID" value="KAJ1158793.1"/>
    <property type="molecule type" value="Genomic_DNA"/>
</dbReference>